<dbReference type="PANTHER" id="PTHR43479">
    <property type="entry name" value="ACREF/ENVCD OPERON REPRESSOR-RELATED"/>
    <property type="match status" value="1"/>
</dbReference>
<evidence type="ECO:0000313" key="8">
    <source>
        <dbReference type="Proteomes" id="UP000185568"/>
    </source>
</evidence>
<dbReference type="PANTHER" id="PTHR43479:SF11">
    <property type="entry name" value="ACREF_ENVCD OPERON REPRESSOR-RELATED"/>
    <property type="match status" value="1"/>
</dbReference>
<evidence type="ECO:0000259" key="6">
    <source>
        <dbReference type="PROSITE" id="PS50977"/>
    </source>
</evidence>
<dbReference type="PROSITE" id="PS01081">
    <property type="entry name" value="HTH_TETR_1"/>
    <property type="match status" value="1"/>
</dbReference>
<dbReference type="PROSITE" id="PS50977">
    <property type="entry name" value="HTH_TETR_2"/>
    <property type="match status" value="1"/>
</dbReference>
<feature type="domain" description="HTH tetR-type" evidence="6">
    <location>
        <begin position="6"/>
        <end position="66"/>
    </location>
</feature>
<evidence type="ECO:0000313" key="7">
    <source>
        <dbReference type="EMBL" id="OLN22174.1"/>
    </source>
</evidence>
<dbReference type="InterPro" id="IPR050624">
    <property type="entry name" value="HTH-type_Tx_Regulator"/>
</dbReference>
<evidence type="ECO:0000256" key="5">
    <source>
        <dbReference type="PROSITE-ProRule" id="PRU00335"/>
    </source>
</evidence>
<dbReference type="SUPFAM" id="SSF48498">
    <property type="entry name" value="Tetracyclin repressor-like, C-terminal domain"/>
    <property type="match status" value="1"/>
</dbReference>
<dbReference type="Gene3D" id="1.10.357.10">
    <property type="entry name" value="Tetracycline Repressor, domain 2"/>
    <property type="match status" value="1"/>
</dbReference>
<dbReference type="InterPro" id="IPR036271">
    <property type="entry name" value="Tet_transcr_reg_TetR-rel_C_sf"/>
</dbReference>
<dbReference type="AlphaFoldDB" id="A0A1Q8Q498"/>
<dbReference type="OrthoDB" id="9810250at2"/>
<organism evidence="7 8">
    <name type="scientific">Domibacillus antri</name>
    <dbReference type="NCBI Taxonomy" id="1714264"/>
    <lineage>
        <taxon>Bacteria</taxon>
        <taxon>Bacillati</taxon>
        <taxon>Bacillota</taxon>
        <taxon>Bacilli</taxon>
        <taxon>Bacillales</taxon>
        <taxon>Bacillaceae</taxon>
        <taxon>Domibacillus</taxon>
    </lineage>
</organism>
<comment type="caution">
    <text evidence="7">The sequence shown here is derived from an EMBL/GenBank/DDBJ whole genome shotgun (WGS) entry which is preliminary data.</text>
</comment>
<sequence length="197" mass="22554">MKKKAEERKEQVLKAAFQAVASHGYDSVTLQDIADHAGVSKGVVHYYFHNKESILSELLQSITAQIYEVEYRAISGKHTAMEKLNAYMDCVFVSPEKNKKFYRVYVNFLAQASRNPVYQKINLAFYENCWNIGREIITLGKKEGVFPIDLDVDTTAKMMRAMIDGCLTQWLMCGRDDLHDFYKKACLKSISTLLQTS</sequence>
<protein>
    <submittedName>
        <fullName evidence="7">Transcriptional regulator</fullName>
    </submittedName>
</protein>
<dbReference type="STRING" id="1714264.BTO30_10500"/>
<feature type="DNA-binding region" description="H-T-H motif" evidence="5">
    <location>
        <begin position="29"/>
        <end position="48"/>
    </location>
</feature>
<accession>A0A1Q8Q498</accession>
<keyword evidence="4" id="KW-0804">Transcription</keyword>
<name>A0A1Q8Q498_9BACI</name>
<gene>
    <name evidence="7" type="ORF">BTO30_10500</name>
</gene>
<dbReference type="GO" id="GO:0003677">
    <property type="term" value="F:DNA binding"/>
    <property type="evidence" value="ECO:0007669"/>
    <property type="project" value="UniProtKB-UniRule"/>
</dbReference>
<dbReference type="Proteomes" id="UP000185568">
    <property type="component" value="Unassembled WGS sequence"/>
</dbReference>
<proteinExistence type="predicted"/>
<dbReference type="InterPro" id="IPR001647">
    <property type="entry name" value="HTH_TetR"/>
</dbReference>
<dbReference type="InterPro" id="IPR039538">
    <property type="entry name" value="BetI_C"/>
</dbReference>
<evidence type="ECO:0000256" key="1">
    <source>
        <dbReference type="ARBA" id="ARBA00022491"/>
    </source>
</evidence>
<dbReference type="InterPro" id="IPR009057">
    <property type="entry name" value="Homeodomain-like_sf"/>
</dbReference>
<dbReference type="Pfam" id="PF13977">
    <property type="entry name" value="TetR_C_6"/>
    <property type="match status" value="1"/>
</dbReference>
<evidence type="ECO:0000256" key="2">
    <source>
        <dbReference type="ARBA" id="ARBA00023015"/>
    </source>
</evidence>
<evidence type="ECO:0000256" key="4">
    <source>
        <dbReference type="ARBA" id="ARBA00023163"/>
    </source>
</evidence>
<dbReference type="PRINTS" id="PR00455">
    <property type="entry name" value="HTHTETR"/>
</dbReference>
<dbReference type="SUPFAM" id="SSF46689">
    <property type="entry name" value="Homeodomain-like"/>
    <property type="match status" value="1"/>
</dbReference>
<dbReference type="Pfam" id="PF00440">
    <property type="entry name" value="TetR_N"/>
    <property type="match status" value="1"/>
</dbReference>
<keyword evidence="1" id="KW-0678">Repressor</keyword>
<dbReference type="InterPro" id="IPR023772">
    <property type="entry name" value="DNA-bd_HTH_TetR-type_CS"/>
</dbReference>
<reference evidence="7 8" key="1">
    <citation type="submission" date="2016-12" db="EMBL/GenBank/DDBJ databases">
        <title>Domibacillus antri genome sequencing.</title>
        <authorList>
            <person name="Verma A."/>
            <person name="Krishnamurthi S."/>
        </authorList>
    </citation>
    <scope>NUCLEOTIDE SEQUENCE [LARGE SCALE GENOMIC DNA]</scope>
    <source>
        <strain evidence="7 8">XD80</strain>
    </source>
</reference>
<keyword evidence="3 5" id="KW-0238">DNA-binding</keyword>
<dbReference type="EMBL" id="MSDU01000022">
    <property type="protein sequence ID" value="OLN22174.1"/>
    <property type="molecule type" value="Genomic_DNA"/>
</dbReference>
<dbReference type="RefSeq" id="WP_075398684.1">
    <property type="nucleotide sequence ID" value="NZ_MSDU01000022.1"/>
</dbReference>
<evidence type="ECO:0000256" key="3">
    <source>
        <dbReference type="ARBA" id="ARBA00023125"/>
    </source>
</evidence>
<keyword evidence="2" id="KW-0805">Transcription regulation</keyword>
<keyword evidence="8" id="KW-1185">Reference proteome</keyword>